<accession>A0A558HL04</accession>
<dbReference type="STRING" id="553385.GCA_000591415_03393"/>
<dbReference type="EMBL" id="VNFH01000007">
    <property type="protein sequence ID" value="TVU69731.1"/>
    <property type="molecule type" value="Genomic_DNA"/>
</dbReference>
<protein>
    <submittedName>
        <fullName evidence="1">Uncharacterized protein</fullName>
    </submittedName>
</protein>
<comment type="caution">
    <text evidence="1">The sequence shown here is derived from an EMBL/GenBank/DDBJ whole genome shotgun (WGS) entry which is preliminary data.</text>
</comment>
<sequence length="183" mass="20614">MAWDDSATPKVARQVLVDRLLAGYLPSDSHGISLVDHTVVGNVLYTVLEHPHGYTFIRQHLMQAPQHGDPTRWDYHIRDEGTADIPIQCPEKLLAQSTAPGKLAAQWRADTRAARDDQAARKRKIKKLKRSERLAAIDGSEVIFLRAFTASVFIGRAPDDAEDDEYEYLWEDIDLQASPLPED</sequence>
<dbReference type="OrthoDB" id="6184085at2"/>
<gene>
    <name evidence="1" type="ORF">FQP86_11580</name>
</gene>
<reference evidence="1 2" key="1">
    <citation type="submission" date="2019-07" db="EMBL/GenBank/DDBJ databases">
        <title>Diversity of Bacteria from Kongsfjorden, Arctic.</title>
        <authorList>
            <person name="Yu Y."/>
        </authorList>
    </citation>
    <scope>NUCLEOTIDE SEQUENCE [LARGE SCALE GENOMIC DNA]</scope>
    <source>
        <strain evidence="1 2">SM1923</strain>
    </source>
</reference>
<evidence type="ECO:0000313" key="1">
    <source>
        <dbReference type="EMBL" id="TVU69731.1"/>
    </source>
</evidence>
<proteinExistence type="predicted"/>
<name>A0A558HL04_9GAMM</name>
<dbReference type="AlphaFoldDB" id="A0A558HL04"/>
<dbReference type="Proteomes" id="UP000319941">
    <property type="component" value="Unassembled WGS sequence"/>
</dbReference>
<dbReference type="RefSeq" id="WP_144727684.1">
    <property type="nucleotide sequence ID" value="NZ_CAWOWR010000127.1"/>
</dbReference>
<keyword evidence="2" id="KW-1185">Reference proteome</keyword>
<organism evidence="1 2">
    <name type="scientific">Cobetia crustatorum</name>
    <dbReference type="NCBI Taxonomy" id="553385"/>
    <lineage>
        <taxon>Bacteria</taxon>
        <taxon>Pseudomonadati</taxon>
        <taxon>Pseudomonadota</taxon>
        <taxon>Gammaproteobacteria</taxon>
        <taxon>Oceanospirillales</taxon>
        <taxon>Halomonadaceae</taxon>
        <taxon>Cobetia</taxon>
    </lineage>
</organism>
<evidence type="ECO:0000313" key="2">
    <source>
        <dbReference type="Proteomes" id="UP000319941"/>
    </source>
</evidence>